<dbReference type="AlphaFoldDB" id="A0A229T3P3"/>
<feature type="active site" description="Charge relay system" evidence="5 6">
    <location>
        <position position="434"/>
    </location>
</feature>
<dbReference type="PROSITE" id="PS51892">
    <property type="entry name" value="SUBTILASE"/>
    <property type="match status" value="1"/>
</dbReference>
<evidence type="ECO:0000313" key="11">
    <source>
        <dbReference type="Proteomes" id="UP000215199"/>
    </source>
</evidence>
<dbReference type="SUPFAM" id="SSF52743">
    <property type="entry name" value="Subtilisin-like"/>
    <property type="match status" value="1"/>
</dbReference>
<proteinExistence type="inferred from homology"/>
<sequence>MQRRRKTTAGAMAAVVVASLSQPLPSAAAEPAAVSPVSGDPGRTVTLITGDRVRVLPNSRGASPVVIEPGPGRDRIGFFRETNTGTKPGDITVVPSDALALVASGKLDSRLFDVSELLRQHLADSAPQLPLILTDSAEATQAPPATTTVRDLPSVHGTALRQDKRRATEFWTWLTTRAGAGKVWLDGLATPALDVSVPQIGGPAAWQAGYTGSGVTVGVLDTGVKADHPDLAGKVLEAKDFTGTRPDASDDLGHGTHVAGIIAGTGAASGGRYRGVAPDARLISGKVCVAYGCPESAVIAGLEWIAPKVRVVNLSLGGDATDGTDPVSQAVNALTARYGTLFVAPAGNDRSLDLPEPGPVVAPAAADAALAVGSVSAQDTTSAFSNRGPRPGDYALKPDIAAPGEGIVSARAAGTRDGDTAPVDDNYARLSGTSMAAPHVAGSAALLLQRHPDWLADRLKSTLTSTARATADVVEQGAGRVDVGRAVTQQVTATTGSLGYGFVAWPRTPSVRKTVTYRNDGDAAVTLALATTSALFTPSVPSVVVPARGAADVGVTLRPGTDGAGQYGGRLTATAPGITVQTALGAFLEPESYDVSVRLIGRDGRFTAGVATLVDTGTGAAFGVRPFRSDGTAVVRVPKGRYDLNAFDVSGDPTGQTRPAAVTLLSRPGQPVTGDVAVTLDARAGKPVRAAVDRADARLQGGELGLVSGNPGGTRTSTLAWTVQPGNELYAVGSDREVTDHTYALYFRATLAARPPGVDPDGYVYQLALLERGRVPADPVFRVRDRDLAVVDTRYHTQGKPADALRVDDSTFGFPGADTGTYLVSAQTLPSRRTEYYTAGPGVSWQHTVAVYPTPLTDAENNYSYRTYRPGPQRSGWNRAPVGPAFGAPQDGWGVLRAGNQLTYAIPLVSGSDPEQYTSPPGGLTGTATLSRDGVPLGTTASPASGAFTIPDGAGTYTLRSVATRSVPWSVVGTGVDVAWTFHEPGLAAPAKPLPLLVVRAEGAVDDQSRAPAGKPFVLALTAQRQPGAGEFRLAELRVETSADDGTTWTSVPAVRLGNGGLAVVRNPAGEGFVSLRITARDTEGNALTQTVIRAYQTTP</sequence>
<evidence type="ECO:0000259" key="9">
    <source>
        <dbReference type="Pfam" id="PF00082"/>
    </source>
</evidence>
<evidence type="ECO:0000256" key="6">
    <source>
        <dbReference type="PROSITE-ProRule" id="PRU01240"/>
    </source>
</evidence>
<dbReference type="PRINTS" id="PR00723">
    <property type="entry name" value="SUBTILISIN"/>
</dbReference>
<dbReference type="GO" id="GO:0004252">
    <property type="term" value="F:serine-type endopeptidase activity"/>
    <property type="evidence" value="ECO:0007669"/>
    <property type="project" value="UniProtKB-UniRule"/>
</dbReference>
<feature type="domain" description="Peptidase S8/S53" evidence="9">
    <location>
        <begin position="212"/>
        <end position="475"/>
    </location>
</feature>
<comment type="similarity">
    <text evidence="1 6 7">Belongs to the peptidase S8 family.</text>
</comment>
<dbReference type="PANTHER" id="PTHR43806:SF65">
    <property type="entry name" value="SERINE PROTEASE APRX"/>
    <property type="match status" value="1"/>
</dbReference>
<evidence type="ECO:0000256" key="1">
    <source>
        <dbReference type="ARBA" id="ARBA00011073"/>
    </source>
</evidence>
<dbReference type="EMBL" id="NMUL01000021">
    <property type="protein sequence ID" value="OXM65857.1"/>
    <property type="molecule type" value="Genomic_DNA"/>
</dbReference>
<feature type="active site" description="Charge relay system" evidence="5 6">
    <location>
        <position position="254"/>
    </location>
</feature>
<evidence type="ECO:0000256" key="3">
    <source>
        <dbReference type="ARBA" id="ARBA00022801"/>
    </source>
</evidence>
<evidence type="ECO:0000256" key="8">
    <source>
        <dbReference type="SAM" id="SignalP"/>
    </source>
</evidence>
<reference evidence="11" key="1">
    <citation type="submission" date="2017-07" db="EMBL/GenBank/DDBJ databases">
        <title>Comparative genome mining reveals phylogenetic distribution patterns of secondary metabolites in Amycolatopsis.</title>
        <authorList>
            <person name="Adamek M."/>
            <person name="Alanjary M."/>
            <person name="Sales-Ortells H."/>
            <person name="Goodfellow M."/>
            <person name="Bull A.T."/>
            <person name="Kalinowski J."/>
            <person name="Ziemert N."/>
        </authorList>
    </citation>
    <scope>NUCLEOTIDE SEQUENCE [LARGE SCALE GENOMIC DNA]</scope>
    <source>
        <strain evidence="11">H5</strain>
    </source>
</reference>
<keyword evidence="2 6" id="KW-0645">Protease</keyword>
<dbReference type="InterPro" id="IPR000209">
    <property type="entry name" value="Peptidase_S8/S53_dom"/>
</dbReference>
<dbReference type="InterPro" id="IPR022398">
    <property type="entry name" value="Peptidase_S8_His-AS"/>
</dbReference>
<feature type="active site" description="Charge relay system" evidence="5 6">
    <location>
        <position position="221"/>
    </location>
</feature>
<evidence type="ECO:0000256" key="2">
    <source>
        <dbReference type="ARBA" id="ARBA00022670"/>
    </source>
</evidence>
<dbReference type="Proteomes" id="UP000215199">
    <property type="component" value="Unassembled WGS sequence"/>
</dbReference>
<dbReference type="PROSITE" id="PS00138">
    <property type="entry name" value="SUBTILASE_SER"/>
    <property type="match status" value="1"/>
</dbReference>
<dbReference type="GO" id="GO:0006508">
    <property type="term" value="P:proteolysis"/>
    <property type="evidence" value="ECO:0007669"/>
    <property type="project" value="UniProtKB-KW"/>
</dbReference>
<keyword evidence="4 6" id="KW-0720">Serine protease</keyword>
<organism evidence="10 11">
    <name type="scientific">Amycolatopsis vastitatis</name>
    <dbReference type="NCBI Taxonomy" id="1905142"/>
    <lineage>
        <taxon>Bacteria</taxon>
        <taxon>Bacillati</taxon>
        <taxon>Actinomycetota</taxon>
        <taxon>Actinomycetes</taxon>
        <taxon>Pseudonocardiales</taxon>
        <taxon>Pseudonocardiaceae</taxon>
        <taxon>Amycolatopsis</taxon>
    </lineage>
</organism>
<evidence type="ECO:0000256" key="4">
    <source>
        <dbReference type="ARBA" id="ARBA00022825"/>
    </source>
</evidence>
<dbReference type="InterPro" id="IPR023828">
    <property type="entry name" value="Peptidase_S8_Ser-AS"/>
</dbReference>
<feature type="signal peptide" evidence="8">
    <location>
        <begin position="1"/>
        <end position="28"/>
    </location>
</feature>
<dbReference type="PROSITE" id="PS00137">
    <property type="entry name" value="SUBTILASE_HIS"/>
    <property type="match status" value="1"/>
</dbReference>
<name>A0A229T3P3_9PSEU</name>
<feature type="chain" id="PRO_5012240571" evidence="8">
    <location>
        <begin position="29"/>
        <end position="1100"/>
    </location>
</feature>
<dbReference type="InterPro" id="IPR050131">
    <property type="entry name" value="Peptidase_S8_subtilisin-like"/>
</dbReference>
<gene>
    <name evidence="10" type="ORF">CF165_20925</name>
</gene>
<keyword evidence="3 6" id="KW-0378">Hydrolase</keyword>
<protein>
    <submittedName>
        <fullName evidence="10">Serine protease</fullName>
    </submittedName>
</protein>
<dbReference type="Gene3D" id="3.40.50.200">
    <property type="entry name" value="Peptidase S8/S53 domain"/>
    <property type="match status" value="1"/>
</dbReference>
<keyword evidence="8" id="KW-0732">Signal</keyword>
<keyword evidence="11" id="KW-1185">Reference proteome</keyword>
<dbReference type="OrthoDB" id="9795680at2"/>
<evidence type="ECO:0000256" key="7">
    <source>
        <dbReference type="RuleBase" id="RU003355"/>
    </source>
</evidence>
<dbReference type="Pfam" id="PF00082">
    <property type="entry name" value="Peptidase_S8"/>
    <property type="match status" value="1"/>
</dbReference>
<dbReference type="PANTHER" id="PTHR43806">
    <property type="entry name" value="PEPTIDASE S8"/>
    <property type="match status" value="1"/>
</dbReference>
<evidence type="ECO:0000256" key="5">
    <source>
        <dbReference type="PIRSR" id="PIRSR615500-1"/>
    </source>
</evidence>
<dbReference type="InterPro" id="IPR036852">
    <property type="entry name" value="Peptidase_S8/S53_dom_sf"/>
</dbReference>
<dbReference type="InterPro" id="IPR023827">
    <property type="entry name" value="Peptidase_S8_Asp-AS"/>
</dbReference>
<dbReference type="PROSITE" id="PS00136">
    <property type="entry name" value="SUBTILASE_ASP"/>
    <property type="match status" value="1"/>
</dbReference>
<comment type="caution">
    <text evidence="10">The sequence shown here is derived from an EMBL/GenBank/DDBJ whole genome shotgun (WGS) entry which is preliminary data.</text>
</comment>
<dbReference type="RefSeq" id="WP_093949219.1">
    <property type="nucleotide sequence ID" value="NZ_NMUL01000021.1"/>
</dbReference>
<dbReference type="InterPro" id="IPR015500">
    <property type="entry name" value="Peptidase_S8_subtilisin-rel"/>
</dbReference>
<accession>A0A229T3P3</accession>
<evidence type="ECO:0000313" key="10">
    <source>
        <dbReference type="EMBL" id="OXM65857.1"/>
    </source>
</evidence>